<gene>
    <name evidence="2" type="ORF">SAMN05421637_0613</name>
</gene>
<dbReference type="OrthoDB" id="3465773at2"/>
<evidence type="ECO:0000313" key="2">
    <source>
        <dbReference type="EMBL" id="SEI97610.1"/>
    </source>
</evidence>
<evidence type="ECO:0000313" key="3">
    <source>
        <dbReference type="Proteomes" id="UP000183315"/>
    </source>
</evidence>
<proteinExistence type="predicted"/>
<accession>A0A1H6VAD0</accession>
<reference evidence="3" key="1">
    <citation type="submission" date="2016-10" db="EMBL/GenBank/DDBJ databases">
        <authorList>
            <person name="Varghese N."/>
        </authorList>
    </citation>
    <scope>NUCLEOTIDE SEQUENCE [LARGE SCALE GENOMIC DNA]</scope>
    <source>
        <strain evidence="3">DSM 24868</strain>
    </source>
</reference>
<dbReference type="RefSeq" id="WP_143058879.1">
    <property type="nucleotide sequence ID" value="NZ_BBLU01000002.1"/>
</dbReference>
<sequence>MTGPRIVALGDSITLGIGDGVQRSNGDVGWAAHTAAALGASSFANLAANGVRARDMLASQVPRALAERPDVVLLTVGGNDVLRGDFSPLEVELALGEAVDRLERPGRRILTVSLDRIGLFDLAPRRIADAMARRVGEVNAAIARAVAHTDVEVIDGATLLASLGRHAWHIDRIHPSPLGHRALARAAATMLVDDWACRAAVPDPPAPPGRAAVAAWLAVNGLPWAVKRSRDLIPQVTMVVARELRDERRATRGPLDGRAQASDA</sequence>
<dbReference type="SUPFAM" id="SSF52266">
    <property type="entry name" value="SGNH hydrolase"/>
    <property type="match status" value="1"/>
</dbReference>
<organism evidence="2 3">
    <name type="scientific">Demequina mangrovi</name>
    <dbReference type="NCBI Taxonomy" id="1043493"/>
    <lineage>
        <taxon>Bacteria</taxon>
        <taxon>Bacillati</taxon>
        <taxon>Actinomycetota</taxon>
        <taxon>Actinomycetes</taxon>
        <taxon>Micrococcales</taxon>
        <taxon>Demequinaceae</taxon>
        <taxon>Demequina</taxon>
    </lineage>
</organism>
<dbReference type="Proteomes" id="UP000183315">
    <property type="component" value="Unassembled WGS sequence"/>
</dbReference>
<dbReference type="Pfam" id="PF13472">
    <property type="entry name" value="Lipase_GDSL_2"/>
    <property type="match status" value="1"/>
</dbReference>
<feature type="domain" description="SGNH hydrolase-type esterase" evidence="1">
    <location>
        <begin position="8"/>
        <end position="182"/>
    </location>
</feature>
<protein>
    <submittedName>
        <fullName evidence="2">Lysophospholipase L1</fullName>
    </submittedName>
</protein>
<dbReference type="InterPro" id="IPR053140">
    <property type="entry name" value="GDSL_Rv0518-like"/>
</dbReference>
<dbReference type="eggNOG" id="COG2755">
    <property type="taxonomic scope" value="Bacteria"/>
</dbReference>
<dbReference type="InterPro" id="IPR036514">
    <property type="entry name" value="SGNH_hydro_sf"/>
</dbReference>
<dbReference type="EMBL" id="FNZI01000001">
    <property type="protein sequence ID" value="SEI97610.1"/>
    <property type="molecule type" value="Genomic_DNA"/>
</dbReference>
<dbReference type="AlphaFoldDB" id="A0A1H6VAD0"/>
<dbReference type="PANTHER" id="PTHR43784">
    <property type="entry name" value="GDSL-LIKE LIPASE/ACYLHYDROLASE, PUTATIVE (AFU_ORTHOLOGUE AFUA_2G00820)-RELATED"/>
    <property type="match status" value="1"/>
</dbReference>
<dbReference type="STRING" id="1043493.SAMN05421637_0613"/>
<evidence type="ECO:0000259" key="1">
    <source>
        <dbReference type="Pfam" id="PF13472"/>
    </source>
</evidence>
<dbReference type="Gene3D" id="3.40.50.1110">
    <property type="entry name" value="SGNH hydrolase"/>
    <property type="match status" value="1"/>
</dbReference>
<dbReference type="CDD" id="cd01832">
    <property type="entry name" value="SGNH_hydrolase_like_1"/>
    <property type="match status" value="1"/>
</dbReference>
<dbReference type="PANTHER" id="PTHR43784:SF2">
    <property type="entry name" value="GDSL-LIKE LIPASE_ACYLHYDROLASE, PUTATIVE (AFU_ORTHOLOGUE AFUA_2G00820)-RELATED"/>
    <property type="match status" value="1"/>
</dbReference>
<dbReference type="InterPro" id="IPR013830">
    <property type="entry name" value="SGNH_hydro"/>
</dbReference>
<keyword evidence="3" id="KW-1185">Reference proteome</keyword>
<name>A0A1H6VAD0_9MICO</name>